<gene>
    <name evidence="1" type="ORF">SARC_06433</name>
</gene>
<accession>A0A0L0FWN5</accession>
<protein>
    <submittedName>
        <fullName evidence="1">Uncharacterized protein</fullName>
    </submittedName>
</protein>
<organism evidence="1 2">
    <name type="scientific">Sphaeroforma arctica JP610</name>
    <dbReference type="NCBI Taxonomy" id="667725"/>
    <lineage>
        <taxon>Eukaryota</taxon>
        <taxon>Ichthyosporea</taxon>
        <taxon>Ichthyophonida</taxon>
        <taxon>Sphaeroforma</taxon>
    </lineage>
</organism>
<proteinExistence type="predicted"/>
<reference evidence="1 2" key="1">
    <citation type="submission" date="2011-02" db="EMBL/GenBank/DDBJ databases">
        <title>The Genome Sequence of Sphaeroforma arctica JP610.</title>
        <authorList>
            <consortium name="The Broad Institute Genome Sequencing Platform"/>
            <person name="Russ C."/>
            <person name="Cuomo C."/>
            <person name="Young S.K."/>
            <person name="Zeng Q."/>
            <person name="Gargeya S."/>
            <person name="Alvarado L."/>
            <person name="Berlin A."/>
            <person name="Chapman S.B."/>
            <person name="Chen Z."/>
            <person name="Freedman E."/>
            <person name="Gellesch M."/>
            <person name="Goldberg J."/>
            <person name="Griggs A."/>
            <person name="Gujja S."/>
            <person name="Heilman E."/>
            <person name="Heiman D."/>
            <person name="Howarth C."/>
            <person name="Mehta T."/>
            <person name="Neiman D."/>
            <person name="Pearson M."/>
            <person name="Roberts A."/>
            <person name="Saif S."/>
            <person name="Shea T."/>
            <person name="Shenoy N."/>
            <person name="Sisk P."/>
            <person name="Stolte C."/>
            <person name="Sykes S."/>
            <person name="White J."/>
            <person name="Yandava C."/>
            <person name="Burger G."/>
            <person name="Gray M.W."/>
            <person name="Holland P.W.H."/>
            <person name="King N."/>
            <person name="Lang F.B.F."/>
            <person name="Roger A.J."/>
            <person name="Ruiz-Trillo I."/>
            <person name="Haas B."/>
            <person name="Nusbaum C."/>
            <person name="Birren B."/>
        </authorList>
    </citation>
    <scope>NUCLEOTIDE SEQUENCE [LARGE SCALE GENOMIC DNA]</scope>
    <source>
        <strain evidence="1 2">JP610</strain>
    </source>
</reference>
<evidence type="ECO:0000313" key="2">
    <source>
        <dbReference type="Proteomes" id="UP000054560"/>
    </source>
</evidence>
<dbReference type="AlphaFoldDB" id="A0A0L0FWN5"/>
<name>A0A0L0FWN5_9EUKA</name>
<dbReference type="GeneID" id="25906937"/>
<dbReference type="eggNOG" id="KOG3595">
    <property type="taxonomic scope" value="Eukaryota"/>
</dbReference>
<dbReference type="Proteomes" id="UP000054560">
    <property type="component" value="Unassembled WGS sequence"/>
</dbReference>
<evidence type="ECO:0000313" key="1">
    <source>
        <dbReference type="EMBL" id="KNC81232.1"/>
    </source>
</evidence>
<sequence>FPGSWIWHSQLSDEWDAFQDILARKDNLIQAEVAALRRKIESEETSVSERIGTLLTEWDQDKPIHADTAPEVITKTLDSFDGTYHCKY</sequence>
<dbReference type="EMBL" id="KQ242054">
    <property type="protein sequence ID" value="KNC81232.1"/>
    <property type="molecule type" value="Genomic_DNA"/>
</dbReference>
<keyword evidence="2" id="KW-1185">Reference proteome</keyword>
<feature type="non-terminal residue" evidence="1">
    <location>
        <position position="1"/>
    </location>
</feature>
<dbReference type="OrthoDB" id="2986451at2759"/>
<dbReference type="RefSeq" id="XP_014155134.1">
    <property type="nucleotide sequence ID" value="XM_014299659.1"/>
</dbReference>
<dbReference type="STRING" id="667725.A0A0L0FWN5"/>